<dbReference type="SUPFAM" id="SSF52058">
    <property type="entry name" value="L domain-like"/>
    <property type="match status" value="1"/>
</dbReference>
<evidence type="ECO:0000259" key="3">
    <source>
        <dbReference type="Pfam" id="PF23247"/>
    </source>
</evidence>
<evidence type="ECO:0000259" key="4">
    <source>
        <dbReference type="Pfam" id="PF23598"/>
    </source>
</evidence>
<dbReference type="SUPFAM" id="SSF52047">
    <property type="entry name" value="RNI-like"/>
    <property type="match status" value="1"/>
</dbReference>
<dbReference type="Pfam" id="PF25019">
    <property type="entry name" value="LRR_R13L1-DRL21"/>
    <property type="match status" value="1"/>
</dbReference>
<dbReference type="InterPro" id="IPR056789">
    <property type="entry name" value="LRR_R13L1-DRL21"/>
</dbReference>
<reference evidence="6 7" key="1">
    <citation type="journal article" date="2017" name="Mol. Plant">
        <title>The Genome of Medicinal Plant Macleaya cordata Provides New Insights into Benzylisoquinoline Alkaloids Metabolism.</title>
        <authorList>
            <person name="Liu X."/>
            <person name="Liu Y."/>
            <person name="Huang P."/>
            <person name="Ma Y."/>
            <person name="Qing Z."/>
            <person name="Tang Q."/>
            <person name="Cao H."/>
            <person name="Cheng P."/>
            <person name="Zheng Y."/>
            <person name="Yuan Z."/>
            <person name="Zhou Y."/>
            <person name="Liu J."/>
            <person name="Tang Z."/>
            <person name="Zhuo Y."/>
            <person name="Zhang Y."/>
            <person name="Yu L."/>
            <person name="Huang J."/>
            <person name="Yang P."/>
            <person name="Peng Q."/>
            <person name="Zhang J."/>
            <person name="Jiang W."/>
            <person name="Zhang Z."/>
            <person name="Lin K."/>
            <person name="Ro D.K."/>
            <person name="Chen X."/>
            <person name="Xiong X."/>
            <person name="Shang Y."/>
            <person name="Huang S."/>
            <person name="Zeng J."/>
        </authorList>
    </citation>
    <scope>NUCLEOTIDE SEQUENCE [LARGE SCALE GENOMIC DNA]</scope>
    <source>
        <strain evidence="7">cv. BLH2017</strain>
        <tissue evidence="6">Root</tissue>
    </source>
</reference>
<organism evidence="6 7">
    <name type="scientific">Macleaya cordata</name>
    <name type="common">Five-seeded plume-poppy</name>
    <name type="synonym">Bocconia cordata</name>
    <dbReference type="NCBI Taxonomy" id="56857"/>
    <lineage>
        <taxon>Eukaryota</taxon>
        <taxon>Viridiplantae</taxon>
        <taxon>Streptophyta</taxon>
        <taxon>Embryophyta</taxon>
        <taxon>Tracheophyta</taxon>
        <taxon>Spermatophyta</taxon>
        <taxon>Magnoliopsida</taxon>
        <taxon>Ranunculales</taxon>
        <taxon>Papaveraceae</taxon>
        <taxon>Papaveroideae</taxon>
        <taxon>Macleaya</taxon>
    </lineage>
</organism>
<dbReference type="EMBL" id="MVGT01002266">
    <property type="protein sequence ID" value="OVA08806.1"/>
    <property type="molecule type" value="Genomic_DNA"/>
</dbReference>
<accession>A0A200QEA6</accession>
<dbReference type="PANTHER" id="PTHR47186">
    <property type="entry name" value="LEUCINE-RICH REPEAT-CONTAINING PROTEIN 57"/>
    <property type="match status" value="1"/>
</dbReference>
<dbReference type="InParanoid" id="A0A200QEA6"/>
<feature type="chain" id="PRO_5012600379" description="Leucine-rich repeat" evidence="2">
    <location>
        <begin position="29"/>
        <end position="566"/>
    </location>
</feature>
<dbReference type="Pfam" id="PF23247">
    <property type="entry name" value="LRR_RPS2"/>
    <property type="match status" value="1"/>
</dbReference>
<evidence type="ECO:0000313" key="6">
    <source>
        <dbReference type="EMBL" id="OVA08806.1"/>
    </source>
</evidence>
<sequence length="566" mass="64622">MNAQLWRSVRLKIFLKFVVYLFDGQTSSMVIPKALENAKKLRTVFSMRGILDEHIQQIIVSNINHIRVLDLSGARFKELPPSVRKLKHLRYLDLSYTKIEVLPEWITCLYNLQTLILRECSSLRALLKDIGSLKHLSLQTLNVEGCLNLKDLLPKEMKNLINLRHIKCNVSFSMILREYMPNGIGHLNNLQTLSEFALGKNTTEASVGELERLNLLKGTLNIRNLHNVTDAMDAPRANLKEKQDLRNLLLYWSCDRDADELERFGTDFYGEACPKSFPSLVELTLSSMKNLEEWVAPPVSSKFASCFPFLEKISIAHCPKLISIPTMFPSLLELEVWNINFTTISSVVNILLGCQGLKSSLDGLRCLNSLQEIKIGWFSEELNIFPTVSINKGEEEEEEGTNIQHYYFISLKSLTIDGGTKNKCLPEYLQYLTTLQYLKIENVDELVALPEWLRNLSSLRKLEVYNCKNLMHLPSKNGIRGLSSIDSLKLEGISEIPDCFPAEGLQHLISLRKLEIQGWSKLESLPHQLQQLTNLVTLIFDSFDGLVALPEWLGDLSSLEYLYIYQ</sequence>
<dbReference type="PANTHER" id="PTHR47186:SF3">
    <property type="entry name" value="OS09G0267800 PROTEIN"/>
    <property type="match status" value="1"/>
</dbReference>
<proteinExistence type="predicted"/>
<name>A0A200QEA6_MACCD</name>
<comment type="caution">
    <text evidence="6">The sequence shown here is derived from an EMBL/GenBank/DDBJ whole genome shotgun (WGS) entry which is preliminary data.</text>
</comment>
<feature type="domain" description="Disease resistance R13L4/SHOC-2-like LRR" evidence="4">
    <location>
        <begin position="33"/>
        <end position="170"/>
    </location>
</feature>
<dbReference type="AlphaFoldDB" id="A0A200QEA6"/>
<evidence type="ECO:0000313" key="7">
    <source>
        <dbReference type="Proteomes" id="UP000195402"/>
    </source>
</evidence>
<gene>
    <name evidence="6" type="ORF">BVC80_8801g35</name>
</gene>
<dbReference type="STRING" id="56857.A0A200QEA6"/>
<dbReference type="InterPro" id="IPR057135">
    <property type="entry name" value="At4g27190-like_LRR"/>
</dbReference>
<feature type="domain" description="Disease resistance protein At4g27190-like leucine-rich repeats" evidence="3">
    <location>
        <begin position="401"/>
        <end position="517"/>
    </location>
</feature>
<feature type="domain" description="R13L1/DRL21-like LRR repeat region" evidence="5">
    <location>
        <begin position="208"/>
        <end position="337"/>
    </location>
</feature>
<dbReference type="OMA" id="SNTITCC"/>
<evidence type="ECO:0000259" key="5">
    <source>
        <dbReference type="Pfam" id="PF25019"/>
    </source>
</evidence>
<dbReference type="OrthoDB" id="1928346at2759"/>
<feature type="signal peptide" evidence="2">
    <location>
        <begin position="1"/>
        <end position="28"/>
    </location>
</feature>
<protein>
    <recommendedName>
        <fullName evidence="8">Leucine-rich repeat</fullName>
    </recommendedName>
</protein>
<dbReference type="InterPro" id="IPR032675">
    <property type="entry name" value="LRR_dom_sf"/>
</dbReference>
<dbReference type="Proteomes" id="UP000195402">
    <property type="component" value="Unassembled WGS sequence"/>
</dbReference>
<keyword evidence="1" id="KW-0677">Repeat</keyword>
<evidence type="ECO:0000256" key="2">
    <source>
        <dbReference type="SAM" id="SignalP"/>
    </source>
</evidence>
<dbReference type="InterPro" id="IPR055414">
    <property type="entry name" value="LRR_R13L4/SHOC2-like"/>
</dbReference>
<dbReference type="Gene3D" id="3.80.10.10">
    <property type="entry name" value="Ribonuclease Inhibitor"/>
    <property type="match status" value="3"/>
</dbReference>
<evidence type="ECO:0000256" key="1">
    <source>
        <dbReference type="ARBA" id="ARBA00022737"/>
    </source>
</evidence>
<evidence type="ECO:0008006" key="8">
    <source>
        <dbReference type="Google" id="ProtNLM"/>
    </source>
</evidence>
<keyword evidence="7" id="KW-1185">Reference proteome</keyword>
<keyword evidence="2" id="KW-0732">Signal</keyword>
<dbReference type="Pfam" id="PF23598">
    <property type="entry name" value="LRR_14"/>
    <property type="match status" value="1"/>
</dbReference>